<name>A0A8H3XJL2_GIGMA</name>
<dbReference type="Pfam" id="PF00024">
    <property type="entry name" value="PAN_1"/>
    <property type="match status" value="1"/>
</dbReference>
<evidence type="ECO:0000313" key="4">
    <source>
        <dbReference type="Proteomes" id="UP000439903"/>
    </source>
</evidence>
<proteinExistence type="predicted"/>
<evidence type="ECO:0000259" key="2">
    <source>
        <dbReference type="Pfam" id="PF00024"/>
    </source>
</evidence>
<dbReference type="Gene3D" id="3.50.4.10">
    <property type="entry name" value="Hepatocyte Growth Factor"/>
    <property type="match status" value="1"/>
</dbReference>
<evidence type="ECO:0000313" key="3">
    <source>
        <dbReference type="EMBL" id="KAF0473770.1"/>
    </source>
</evidence>
<gene>
    <name evidence="3" type="ORF">F8M41_024819</name>
</gene>
<keyword evidence="4" id="KW-1185">Reference proteome</keyword>
<comment type="caution">
    <text evidence="3">The sequence shown here is derived from an EMBL/GenBank/DDBJ whole genome shotgun (WGS) entry which is preliminary data.</text>
</comment>
<dbReference type="AlphaFoldDB" id="A0A8H3XJL2"/>
<accession>A0A8H3XJL2</accession>
<dbReference type="Proteomes" id="UP000439903">
    <property type="component" value="Unassembled WGS sequence"/>
</dbReference>
<evidence type="ECO:0000256" key="1">
    <source>
        <dbReference type="SAM" id="SignalP"/>
    </source>
</evidence>
<dbReference type="InterPro" id="IPR003609">
    <property type="entry name" value="Pan_app"/>
</dbReference>
<dbReference type="OrthoDB" id="4899074at2759"/>
<organism evidence="3 4">
    <name type="scientific">Gigaspora margarita</name>
    <dbReference type="NCBI Taxonomy" id="4874"/>
    <lineage>
        <taxon>Eukaryota</taxon>
        <taxon>Fungi</taxon>
        <taxon>Fungi incertae sedis</taxon>
        <taxon>Mucoromycota</taxon>
        <taxon>Glomeromycotina</taxon>
        <taxon>Glomeromycetes</taxon>
        <taxon>Diversisporales</taxon>
        <taxon>Gigasporaceae</taxon>
        <taxon>Gigaspora</taxon>
    </lineage>
</organism>
<feature type="domain" description="Apple" evidence="2">
    <location>
        <begin position="61"/>
        <end position="105"/>
    </location>
</feature>
<dbReference type="EMBL" id="WTPW01000861">
    <property type="protein sequence ID" value="KAF0473770.1"/>
    <property type="molecule type" value="Genomic_DNA"/>
</dbReference>
<reference evidence="3 4" key="1">
    <citation type="journal article" date="2019" name="Environ. Microbiol.">
        <title>At the nexus of three kingdoms: the genome of the mycorrhizal fungus Gigaspora margarita provides insights into plant, endobacterial and fungal interactions.</title>
        <authorList>
            <person name="Venice F."/>
            <person name="Ghignone S."/>
            <person name="Salvioli di Fossalunga A."/>
            <person name="Amselem J."/>
            <person name="Novero M."/>
            <person name="Xianan X."/>
            <person name="Sedzielewska Toro K."/>
            <person name="Morin E."/>
            <person name="Lipzen A."/>
            <person name="Grigoriev I.V."/>
            <person name="Henrissat B."/>
            <person name="Martin F.M."/>
            <person name="Bonfante P."/>
        </authorList>
    </citation>
    <scope>NUCLEOTIDE SEQUENCE [LARGE SCALE GENOMIC DNA]</scope>
    <source>
        <strain evidence="3 4">BEG34</strain>
    </source>
</reference>
<feature type="signal peptide" evidence="1">
    <location>
        <begin position="1"/>
        <end position="26"/>
    </location>
</feature>
<protein>
    <recommendedName>
        <fullName evidence="2">Apple domain-containing protein</fullName>
    </recommendedName>
</protein>
<keyword evidence="1" id="KW-0732">Signal</keyword>
<sequence>MNFQTSNFFLIALLSILLALTITVDAHFIKRGHINKRDHKDLCKTRGCPGWGDSQYTSPEKLVIPHGAATPQDCCMACINDTGCAEWEYGTRTLECFLSYELSTPNHPDVCSGVNLPPSTSGDEGGVIRCRGYSVL</sequence>
<feature type="chain" id="PRO_5034127805" description="Apple domain-containing protein" evidence="1">
    <location>
        <begin position="27"/>
        <end position="136"/>
    </location>
</feature>